<dbReference type="PROSITE" id="PS51073">
    <property type="entry name" value="RPEL"/>
    <property type="match status" value="2"/>
</dbReference>
<dbReference type="Gene3D" id="1.10.720.30">
    <property type="entry name" value="SAP domain"/>
    <property type="match status" value="1"/>
</dbReference>
<dbReference type="GO" id="GO:0003713">
    <property type="term" value="F:transcription coactivator activity"/>
    <property type="evidence" value="ECO:0007669"/>
    <property type="project" value="TreeGrafter"/>
</dbReference>
<dbReference type="Gene3D" id="6.10.140.2040">
    <property type="match status" value="1"/>
</dbReference>
<feature type="compositionally biased region" description="Polar residues" evidence="9">
    <location>
        <begin position="170"/>
        <end position="184"/>
    </location>
</feature>
<keyword evidence="5" id="KW-0804">Transcription</keyword>
<dbReference type="EMBL" id="OD000699">
    <property type="protein sequence ID" value="CAD7398878.1"/>
    <property type="molecule type" value="Genomic_DNA"/>
</dbReference>
<evidence type="ECO:0000256" key="4">
    <source>
        <dbReference type="ARBA" id="ARBA00023054"/>
    </source>
</evidence>
<comment type="subcellular location">
    <subcellularLocation>
        <location evidence="1">Nucleus</location>
    </subcellularLocation>
</comment>
<sequence length="990" mass="107280">MCARCWRAWEWAFHGYQQALKVKLMMRRPIKMLVDQGIMPPLKTPPAFHEQRQKLERAKMGDLLKAKIQQRPNRQDLVNQHILEDAHVDPSIAEKQRMLKKARLADSLNDQLSHRPGPLELIQKNILHTEEPIERAVKDGVIPFKPTYEGQLTKPQHPNRYITYDEDSLSSEGGQSPLQSQPSTGLPEVRPQADVLEAAAASAGIVTVALTIPTTGGAVVVTSSSPAFRQAVSPVSDQQTATMTFADLCNSVVSPAGSLPTILPSPSPMSLGSTTSSLSPLSSVSSPPTPSPALARRTDAPGKDKNRKKSKSKSQPKTRTIKFHEYKGPPNAHKNLSVNSLPVETPYEILLQQQKLFLQWQLEWQHKYPQIILPASQKPLQVTTGSDMGSSASLSGLITATSPPPQQAVSAVSRPMSVMSPPLVTTQTPASLQEQNQPTQTLTQSLQPQTQPNALRIFGKLEDMKVSDLKAELKRRNLTVSGSKPQLIERLKPFTDTASSTQQTSSDSPQSTTSQTSVSTATSTTIPVSHMGHIVVEAPGSVMSEESLSSFSMDTPVSPNNQQMSLMVEGSVTDDEVSLPNFSPVSQQLSPPPSHQTMSPERDVDMDLSSPQPPPSPRGGEDIIRDQQRKIEELQRELLRSQLQLQQIRSGGKDVVNVVKQPSTPAPQQREATSMCISKGSSKQKNVKSQIVDDVLEILIKNGELPPSAAQDPATPTTPGRSLPQGLIFTASSPAPASPPVPPPPPPPPLPHSSFAITLPTAIRLASQTDNNSVQPFQMQVTGPEALDLILNSVQPTDGTSEGHQLSSDLQTVAGIDLKELGLDLETLDSMDFGQLDCGDLGVSVKLEPSDLLDVVTDMEVGVETSIKQDDELTLPDQLMNQQELMDIGEMPMDMDDADWLESLMPSDSSAGTSGVEIGSVTTPPHHSSFVLPSTGGINLIQCHTDLDTYDPLLSNSQDPFDLFNIEDSEFKMVGDLTSSLGWDKVDFAT</sequence>
<feature type="compositionally biased region" description="Basic residues" evidence="9">
    <location>
        <begin position="305"/>
        <end position="321"/>
    </location>
</feature>
<gene>
    <name evidence="11" type="ORF">TPSB3V08_LOCUS1916</name>
</gene>
<evidence type="ECO:0000256" key="8">
    <source>
        <dbReference type="SAM" id="Coils"/>
    </source>
</evidence>
<keyword evidence="4 8" id="KW-0175">Coiled coil</keyword>
<dbReference type="SMART" id="SM00707">
    <property type="entry name" value="RPEL"/>
    <property type="match status" value="3"/>
</dbReference>
<feature type="repeat" description="RPEL" evidence="7">
    <location>
        <begin position="62"/>
        <end position="87"/>
    </location>
</feature>
<evidence type="ECO:0000256" key="9">
    <source>
        <dbReference type="SAM" id="MobiDB-lite"/>
    </source>
</evidence>
<proteinExistence type="predicted"/>
<evidence type="ECO:0000256" key="3">
    <source>
        <dbReference type="ARBA" id="ARBA00023015"/>
    </source>
</evidence>
<keyword evidence="2" id="KW-0677">Repeat</keyword>
<feature type="compositionally biased region" description="Low complexity" evidence="9">
    <location>
        <begin position="268"/>
        <end position="286"/>
    </location>
</feature>
<dbReference type="InterPro" id="IPR004018">
    <property type="entry name" value="RPEL_repeat"/>
</dbReference>
<keyword evidence="3" id="KW-0805">Transcription regulation</keyword>
<dbReference type="InterPro" id="IPR043451">
    <property type="entry name" value="Myocardin-like"/>
</dbReference>
<feature type="region of interest" description="Disordered" evidence="9">
    <location>
        <begin position="575"/>
        <end position="623"/>
    </location>
</feature>
<feature type="domain" description="SAP" evidence="10">
    <location>
        <begin position="461"/>
        <end position="495"/>
    </location>
</feature>
<dbReference type="SMART" id="SM00513">
    <property type="entry name" value="SAP"/>
    <property type="match status" value="1"/>
</dbReference>
<organism evidence="11">
    <name type="scientific">Timema poppense</name>
    <name type="common">Walking stick</name>
    <dbReference type="NCBI Taxonomy" id="170557"/>
    <lineage>
        <taxon>Eukaryota</taxon>
        <taxon>Metazoa</taxon>
        <taxon>Ecdysozoa</taxon>
        <taxon>Arthropoda</taxon>
        <taxon>Hexapoda</taxon>
        <taxon>Insecta</taxon>
        <taxon>Pterygota</taxon>
        <taxon>Neoptera</taxon>
        <taxon>Polyneoptera</taxon>
        <taxon>Phasmatodea</taxon>
        <taxon>Timematodea</taxon>
        <taxon>Timematoidea</taxon>
        <taxon>Timematidae</taxon>
        <taxon>Timema</taxon>
    </lineage>
</organism>
<feature type="region of interest" description="Disordered" evidence="9">
    <location>
        <begin position="484"/>
        <end position="525"/>
    </location>
</feature>
<dbReference type="SUPFAM" id="SSF68906">
    <property type="entry name" value="SAP domain"/>
    <property type="match status" value="1"/>
</dbReference>
<keyword evidence="6" id="KW-0539">Nucleus</keyword>
<protein>
    <recommendedName>
        <fullName evidence="10">SAP domain-containing protein</fullName>
    </recommendedName>
</protein>
<evidence type="ECO:0000256" key="5">
    <source>
        <dbReference type="ARBA" id="ARBA00023163"/>
    </source>
</evidence>
<evidence type="ECO:0000256" key="1">
    <source>
        <dbReference type="ARBA" id="ARBA00004123"/>
    </source>
</evidence>
<evidence type="ECO:0000256" key="6">
    <source>
        <dbReference type="ARBA" id="ARBA00023242"/>
    </source>
</evidence>
<evidence type="ECO:0000313" key="11">
    <source>
        <dbReference type="EMBL" id="CAD7398878.1"/>
    </source>
</evidence>
<feature type="region of interest" description="Disordered" evidence="9">
    <location>
        <begin position="420"/>
        <end position="451"/>
    </location>
</feature>
<feature type="compositionally biased region" description="Polar residues" evidence="9">
    <location>
        <begin position="423"/>
        <end position="434"/>
    </location>
</feature>
<dbReference type="PANTHER" id="PTHR22793:SF12">
    <property type="entry name" value="MYOCARDIN-RELATED TRANSCRIPTION FACTOR, ISOFORM H"/>
    <property type="match status" value="1"/>
</dbReference>
<evidence type="ECO:0000256" key="7">
    <source>
        <dbReference type="PROSITE-ProRule" id="PRU00401"/>
    </source>
</evidence>
<dbReference type="InterPro" id="IPR003034">
    <property type="entry name" value="SAP_dom"/>
</dbReference>
<dbReference type="PROSITE" id="PS50800">
    <property type="entry name" value="SAP"/>
    <property type="match status" value="1"/>
</dbReference>
<dbReference type="GO" id="GO:0005634">
    <property type="term" value="C:nucleus"/>
    <property type="evidence" value="ECO:0007669"/>
    <property type="project" value="UniProtKB-SubCell"/>
</dbReference>
<dbReference type="Gene3D" id="6.10.150.10">
    <property type="match status" value="1"/>
</dbReference>
<feature type="repeat" description="RPEL" evidence="7">
    <location>
        <begin position="106"/>
        <end position="131"/>
    </location>
</feature>
<dbReference type="AlphaFoldDB" id="A0A7R9CLR8"/>
<feature type="compositionally biased region" description="Low complexity" evidence="9">
    <location>
        <begin position="495"/>
        <end position="525"/>
    </location>
</feature>
<feature type="coiled-coil region" evidence="8">
    <location>
        <begin position="624"/>
        <end position="651"/>
    </location>
</feature>
<dbReference type="GO" id="GO:0045944">
    <property type="term" value="P:positive regulation of transcription by RNA polymerase II"/>
    <property type="evidence" value="ECO:0007669"/>
    <property type="project" value="TreeGrafter"/>
</dbReference>
<feature type="region of interest" description="Disordered" evidence="9">
    <location>
        <begin position="703"/>
        <end position="755"/>
    </location>
</feature>
<feature type="compositionally biased region" description="Low complexity" evidence="9">
    <location>
        <begin position="435"/>
        <end position="451"/>
    </location>
</feature>
<evidence type="ECO:0000256" key="2">
    <source>
        <dbReference type="ARBA" id="ARBA00022737"/>
    </source>
</evidence>
<feature type="region of interest" description="Disordered" evidence="9">
    <location>
        <begin position="264"/>
        <end position="334"/>
    </location>
</feature>
<evidence type="ECO:0000259" key="10">
    <source>
        <dbReference type="PROSITE" id="PS50800"/>
    </source>
</evidence>
<dbReference type="PANTHER" id="PTHR22793">
    <property type="entry name" value="MYOCARDIN-RELATED TRANSCRIPTION FACTOR-RELATED"/>
    <property type="match status" value="1"/>
</dbReference>
<dbReference type="InterPro" id="IPR036361">
    <property type="entry name" value="SAP_dom_sf"/>
</dbReference>
<dbReference type="Pfam" id="PF02037">
    <property type="entry name" value="SAP"/>
    <property type="match status" value="1"/>
</dbReference>
<dbReference type="Pfam" id="PF02755">
    <property type="entry name" value="RPEL"/>
    <property type="match status" value="2"/>
</dbReference>
<name>A0A7R9CLR8_TIMPO</name>
<feature type="compositionally biased region" description="Pro residues" evidence="9">
    <location>
        <begin position="736"/>
        <end position="751"/>
    </location>
</feature>
<reference evidence="11" key="1">
    <citation type="submission" date="2020-11" db="EMBL/GenBank/DDBJ databases">
        <authorList>
            <person name="Tran Van P."/>
        </authorList>
    </citation>
    <scope>NUCLEOTIDE SEQUENCE</scope>
</reference>
<feature type="region of interest" description="Disordered" evidence="9">
    <location>
        <begin position="147"/>
        <end position="188"/>
    </location>
</feature>
<accession>A0A7R9CLR8</accession>